<dbReference type="PIRSF" id="PIRSF017082">
    <property type="entry name" value="YflP"/>
    <property type="match status" value="1"/>
</dbReference>
<keyword evidence="3" id="KW-0675">Receptor</keyword>
<feature type="signal peptide" evidence="2">
    <location>
        <begin position="1"/>
        <end position="32"/>
    </location>
</feature>
<keyword evidence="4" id="KW-1185">Reference proteome</keyword>
<proteinExistence type="inferred from homology"/>
<comment type="similarity">
    <text evidence="1">Belongs to the UPF0065 (bug) family.</text>
</comment>
<dbReference type="PANTHER" id="PTHR42928:SF5">
    <property type="entry name" value="BLR1237 PROTEIN"/>
    <property type="match status" value="1"/>
</dbReference>
<dbReference type="AlphaFoldDB" id="A0A4R3LV88"/>
<sequence>MTTFARMRTVLPRLLAATALVAGLAAALPNEAAAQADYPSKPIRLIVPFPPGESLDAVARSVAEPWSKALGQSIVVDNRPGAGGMTGTEAGAKAAPDGYTILMSNIGALAILPAVNPRTPYDVLKDLTPISLIANVPFFLFVGATQPFQTVNDLVDYAKKNPGKLNYASTGIGSGVHLAGELFKAQEKIDIVHVPYKGVSQALPDIISGSIQMVFYPITFLPQVKAGQLRPLMITATKRVDVLPDVKTSAELGMPNMIAGSWHMILVPAGTPQPIIDKLSKTLMATLAEPALQARLLTLGAEPVGGTPAEAKAFLEAEMAKWRDVAKTSNITMQ</sequence>
<evidence type="ECO:0000256" key="2">
    <source>
        <dbReference type="SAM" id="SignalP"/>
    </source>
</evidence>
<dbReference type="Gene3D" id="3.40.190.150">
    <property type="entry name" value="Bordetella uptake gene, domain 1"/>
    <property type="match status" value="1"/>
</dbReference>
<dbReference type="InterPro" id="IPR042100">
    <property type="entry name" value="Bug_dom1"/>
</dbReference>
<evidence type="ECO:0000313" key="3">
    <source>
        <dbReference type="EMBL" id="TCT03579.1"/>
    </source>
</evidence>
<dbReference type="RefSeq" id="WP_165933782.1">
    <property type="nucleotide sequence ID" value="NZ_SMAI01000009.1"/>
</dbReference>
<dbReference type="Proteomes" id="UP000294664">
    <property type="component" value="Unassembled WGS sequence"/>
</dbReference>
<accession>A0A4R3LV88</accession>
<dbReference type="Pfam" id="PF03401">
    <property type="entry name" value="TctC"/>
    <property type="match status" value="1"/>
</dbReference>
<dbReference type="InterPro" id="IPR005064">
    <property type="entry name" value="BUG"/>
</dbReference>
<organism evidence="3 4">
    <name type="scientific">Aquabacter spiritensis</name>
    <dbReference type="NCBI Taxonomy" id="933073"/>
    <lineage>
        <taxon>Bacteria</taxon>
        <taxon>Pseudomonadati</taxon>
        <taxon>Pseudomonadota</taxon>
        <taxon>Alphaproteobacteria</taxon>
        <taxon>Hyphomicrobiales</taxon>
        <taxon>Xanthobacteraceae</taxon>
        <taxon>Aquabacter</taxon>
    </lineage>
</organism>
<comment type="caution">
    <text evidence="3">The sequence shown here is derived from an EMBL/GenBank/DDBJ whole genome shotgun (WGS) entry which is preliminary data.</text>
</comment>
<dbReference type="EMBL" id="SMAI01000009">
    <property type="protein sequence ID" value="TCT03579.1"/>
    <property type="molecule type" value="Genomic_DNA"/>
</dbReference>
<dbReference type="PANTHER" id="PTHR42928">
    <property type="entry name" value="TRICARBOXYLATE-BINDING PROTEIN"/>
    <property type="match status" value="1"/>
</dbReference>
<protein>
    <submittedName>
        <fullName evidence="3">Tripartite-type tricarboxylate transporter receptor subunit TctC</fullName>
    </submittedName>
</protein>
<evidence type="ECO:0000313" key="4">
    <source>
        <dbReference type="Proteomes" id="UP000294664"/>
    </source>
</evidence>
<evidence type="ECO:0000256" key="1">
    <source>
        <dbReference type="ARBA" id="ARBA00006987"/>
    </source>
</evidence>
<name>A0A4R3LV88_9HYPH</name>
<reference evidence="3 4" key="1">
    <citation type="submission" date="2019-03" db="EMBL/GenBank/DDBJ databases">
        <title>Genomic Encyclopedia of Type Strains, Phase IV (KMG-IV): sequencing the most valuable type-strain genomes for metagenomic binning, comparative biology and taxonomic classification.</title>
        <authorList>
            <person name="Goeker M."/>
        </authorList>
    </citation>
    <scope>NUCLEOTIDE SEQUENCE [LARGE SCALE GENOMIC DNA]</scope>
    <source>
        <strain evidence="3 4">DSM 9035</strain>
    </source>
</reference>
<dbReference type="CDD" id="cd13578">
    <property type="entry name" value="PBP2_Bug27"/>
    <property type="match status" value="1"/>
</dbReference>
<gene>
    <name evidence="3" type="ORF">EDC64_109129</name>
</gene>
<dbReference type="Gene3D" id="3.40.190.10">
    <property type="entry name" value="Periplasmic binding protein-like II"/>
    <property type="match status" value="1"/>
</dbReference>
<dbReference type="SUPFAM" id="SSF53850">
    <property type="entry name" value="Periplasmic binding protein-like II"/>
    <property type="match status" value="1"/>
</dbReference>
<keyword evidence="2" id="KW-0732">Signal</keyword>
<feature type="chain" id="PRO_5020865058" evidence="2">
    <location>
        <begin position="33"/>
        <end position="334"/>
    </location>
</feature>